<proteinExistence type="predicted"/>
<dbReference type="PANTHER" id="PTHR35149">
    <property type="entry name" value="SLL5132 PROTEIN"/>
    <property type="match status" value="1"/>
</dbReference>
<keyword evidence="4" id="KW-1185">Reference proteome</keyword>
<reference evidence="3 4" key="1">
    <citation type="journal article" date="2025" name="Int. J. Syst. Evol. Microbiol.">
        <title>Desulfovibrio falkowii sp. nov., Porphyromonas miyakawae sp. nov., Mediterraneibacter flintii sp. nov. and Owariibacterium komagatae gen. nov., sp. nov., isolated from human faeces.</title>
        <authorList>
            <person name="Hamaguchi T."/>
            <person name="Ohara M."/>
            <person name="Hisatomi A."/>
            <person name="Sekiguchi K."/>
            <person name="Takeda J.I."/>
            <person name="Ueyama J."/>
            <person name="Ito M."/>
            <person name="Nishiwaki H."/>
            <person name="Ogi T."/>
            <person name="Hirayama M."/>
            <person name="Ohkuma M."/>
            <person name="Sakamoto M."/>
            <person name="Ohno K."/>
        </authorList>
    </citation>
    <scope>NUCLEOTIDE SEQUENCE [LARGE SCALE GENOMIC DNA]</scope>
    <source>
        <strain evidence="3 4">13CB11C</strain>
    </source>
</reference>
<feature type="domain" description="GmrSD restriction endonucleases N-terminal" evidence="1">
    <location>
        <begin position="18"/>
        <end position="264"/>
    </location>
</feature>
<sequence length="603" mass="70222">MATKNIEPKLRLISEYTLLERDDIFEIPQYQRAYSWTTLHCAKLWQDIETFIDSDAEDPYFFGTVIIDCSTPNHLSLIDGQQRTTTFLLLLKALQLCLKDLLDNFNFSPDTTALVMGLNRSYDTICRILYKADDDKQVDMKANWDNARGITILENNSINELYKDDFRLIIEAENFKEAEQAVHKFPRKQKDNKYTNFFRNFKYFFDCLSKYKESNLNNFAKIFLSKCQIIEIKSWQIEQAITMFNSLNSTGMPLSDADIISAQLYSRAGDDGKDAFIAEWQKINTAANQLAQKKIVDIDGVLQQFMYINRAAKNHYKQNEVTTPGLRKYYLTEHPELLTEPLTLCASFKKILDIWEAIKDFPVIKLLLKFNENFKLFLVSYLFRYDVSMLTKETVTPFAECLLRLFAIIEVGDAGYSASKFKTFLFNENFNLVKPSYSLAEIIENFNRHINNTWKPKDVEDDLREYQKNILVYLNEYLYAKEQHRYYDIDERTNVEHIMPASGHNIEIIRIDAGIEDPEEFAVLVNQLGNKILLEEIINKTIGNDWFKTKKGSTLSSKSGYVGSSFGFALDLAKYSKDRWEKDDIEKATEEAVKRISKFIFDA</sequence>
<name>A0ABQ0E3K1_9PORP</name>
<evidence type="ECO:0000259" key="1">
    <source>
        <dbReference type="Pfam" id="PF03235"/>
    </source>
</evidence>
<dbReference type="EMBL" id="BAAFSF010000004">
    <property type="protein sequence ID" value="GAB1252310.1"/>
    <property type="molecule type" value="Genomic_DNA"/>
</dbReference>
<feature type="domain" description="GmrSD restriction endonucleases C-terminal" evidence="2">
    <location>
        <begin position="451"/>
        <end position="591"/>
    </location>
</feature>
<dbReference type="InterPro" id="IPR004919">
    <property type="entry name" value="GmrSD_N"/>
</dbReference>
<dbReference type="RefSeq" id="WP_411916067.1">
    <property type="nucleotide sequence ID" value="NZ_BAAFSF010000004.1"/>
</dbReference>
<evidence type="ECO:0000313" key="3">
    <source>
        <dbReference type="EMBL" id="GAB1252310.1"/>
    </source>
</evidence>
<comment type="caution">
    <text evidence="3">The sequence shown here is derived from an EMBL/GenBank/DDBJ whole genome shotgun (WGS) entry which is preliminary data.</text>
</comment>
<dbReference type="Pfam" id="PF03235">
    <property type="entry name" value="GmrSD_N"/>
    <property type="match status" value="1"/>
</dbReference>
<dbReference type="PANTHER" id="PTHR35149:SF1">
    <property type="entry name" value="DUF5655 DOMAIN-CONTAINING PROTEIN"/>
    <property type="match status" value="1"/>
</dbReference>
<accession>A0ABQ0E3K1</accession>
<dbReference type="Proteomes" id="UP001628220">
    <property type="component" value="Unassembled WGS sequence"/>
</dbReference>
<protein>
    <submittedName>
        <fullName evidence="3">DUF262 domain-containing protein</fullName>
    </submittedName>
</protein>
<organism evidence="3 4">
    <name type="scientific">Porphyromonas miyakawae</name>
    <dbReference type="NCBI Taxonomy" id="3137470"/>
    <lineage>
        <taxon>Bacteria</taxon>
        <taxon>Pseudomonadati</taxon>
        <taxon>Bacteroidota</taxon>
        <taxon>Bacteroidia</taxon>
        <taxon>Bacteroidales</taxon>
        <taxon>Porphyromonadaceae</taxon>
        <taxon>Porphyromonas</taxon>
    </lineage>
</organism>
<gene>
    <name evidence="3" type="ORF">Tsumi_14160</name>
</gene>
<dbReference type="Pfam" id="PF07510">
    <property type="entry name" value="GmrSD_C"/>
    <property type="match status" value="1"/>
</dbReference>
<evidence type="ECO:0000313" key="4">
    <source>
        <dbReference type="Proteomes" id="UP001628220"/>
    </source>
</evidence>
<evidence type="ECO:0000259" key="2">
    <source>
        <dbReference type="Pfam" id="PF07510"/>
    </source>
</evidence>
<dbReference type="InterPro" id="IPR011089">
    <property type="entry name" value="GmrSD_C"/>
</dbReference>